<accession>A0A1F6B0G1</accession>
<gene>
    <name evidence="5" type="ORF">A3A63_02995</name>
</gene>
<evidence type="ECO:0000256" key="3">
    <source>
        <dbReference type="ARBA" id="ARBA00022857"/>
    </source>
</evidence>
<dbReference type="InterPro" id="IPR002202">
    <property type="entry name" value="HMG_CoA_Rdtase"/>
</dbReference>
<dbReference type="GO" id="GO:0016126">
    <property type="term" value="P:sterol biosynthetic process"/>
    <property type="evidence" value="ECO:0007669"/>
    <property type="project" value="TreeGrafter"/>
</dbReference>
<comment type="caution">
    <text evidence="5">The sequence shown here is derived from an EMBL/GenBank/DDBJ whole genome shotgun (WGS) entry which is preliminary data.</text>
</comment>
<evidence type="ECO:0000256" key="2">
    <source>
        <dbReference type="ARBA" id="ARBA00012999"/>
    </source>
</evidence>
<evidence type="ECO:0000256" key="1">
    <source>
        <dbReference type="ARBA" id="ARBA00007661"/>
    </source>
</evidence>
<dbReference type="PRINTS" id="PR00071">
    <property type="entry name" value="HMGCOARDTASE"/>
</dbReference>
<proteinExistence type="inferred from homology"/>
<comment type="similarity">
    <text evidence="1">Belongs to the HMG-CoA reductase family.</text>
</comment>
<protein>
    <recommendedName>
        <fullName evidence="2">hydroxymethylglutaryl-CoA reductase (NADPH)</fullName>
        <ecNumber evidence="2">1.1.1.34</ecNumber>
    </recommendedName>
</protein>
<evidence type="ECO:0000313" key="6">
    <source>
        <dbReference type="Proteomes" id="UP000176450"/>
    </source>
</evidence>
<dbReference type="Gene3D" id="3.90.770.10">
    <property type="entry name" value="3-hydroxy-3-methylglutaryl-coenzyme A Reductase, Chain A, domain 2"/>
    <property type="match status" value="1"/>
</dbReference>
<reference evidence="5 6" key="1">
    <citation type="journal article" date="2016" name="Nat. Commun.">
        <title>Thousands of microbial genomes shed light on interconnected biogeochemical processes in an aquifer system.</title>
        <authorList>
            <person name="Anantharaman K."/>
            <person name="Brown C.T."/>
            <person name="Hug L.A."/>
            <person name="Sharon I."/>
            <person name="Castelle C.J."/>
            <person name="Probst A.J."/>
            <person name="Thomas B.C."/>
            <person name="Singh A."/>
            <person name="Wilkins M.J."/>
            <person name="Karaoz U."/>
            <person name="Brodie E.L."/>
            <person name="Williams K.H."/>
            <person name="Hubbard S.S."/>
            <person name="Banfield J.F."/>
        </authorList>
    </citation>
    <scope>NUCLEOTIDE SEQUENCE [LARGE SCALE GENOMIC DNA]</scope>
</reference>
<dbReference type="PROSITE" id="PS50065">
    <property type="entry name" value="HMG_COA_REDUCTASE_4"/>
    <property type="match status" value="1"/>
</dbReference>
<dbReference type="GO" id="GO:0008299">
    <property type="term" value="P:isoprenoid biosynthetic process"/>
    <property type="evidence" value="ECO:0007669"/>
    <property type="project" value="InterPro"/>
</dbReference>
<dbReference type="InterPro" id="IPR009023">
    <property type="entry name" value="HMG_CoA_Rdtase_NAD(P)-bd_sf"/>
</dbReference>
<keyword evidence="3" id="KW-0521">NADP</keyword>
<dbReference type="InterPro" id="IPR009029">
    <property type="entry name" value="HMG_CoA_Rdtase_sub-bd_dom_sf"/>
</dbReference>
<dbReference type="PANTHER" id="PTHR10572:SF24">
    <property type="entry name" value="3-HYDROXY-3-METHYLGLUTARYL-COENZYME A REDUCTASE"/>
    <property type="match status" value="1"/>
</dbReference>
<dbReference type="CDD" id="cd00643">
    <property type="entry name" value="HMG-CoA_reductase_classI"/>
    <property type="match status" value="1"/>
</dbReference>
<organism evidence="5 6">
    <name type="scientific">Candidatus Gottesmanbacteria bacterium RIFCSPLOWO2_01_FULL_46_9</name>
    <dbReference type="NCBI Taxonomy" id="1798394"/>
    <lineage>
        <taxon>Bacteria</taxon>
        <taxon>Candidatus Gottesmaniibacteriota</taxon>
    </lineage>
</organism>
<keyword evidence="4" id="KW-0560">Oxidoreductase</keyword>
<sequence>MNIRNHTTVKSRREELEKELHVSLPHVGAFTLDESVASTRNCENMIGVAQVPMGVAGPLRISSSLESRVSSFEYYIPLATTEGALVASVNRGCKAITESGGALVDSHRVGATRGPVFKVNDLIESDRLYTYLKTHEADLQKVASQTSHHIALVKLLTRGVGRYRFVRLVFDTKDAMGMNMATIASQAIVRHIEQETGVSCLALAGNFDIDKKPAWLNTIENRGTKVWAEVTIPSGILKRVLKTTAARVYDVWLAKCMIGSAISGSMGFNAQYANVAAAIFLATGQDLGHIGEASMGITTCEIVKSQISNLKSQKEGCEDLYISVCLPDLMVGTVGGGTGLSTQKEALSILGVDGGNNGKNAQRLAEIIGAVALAGEISLLSSLEEGSLASAHKRLGRGEMV</sequence>
<evidence type="ECO:0000256" key="4">
    <source>
        <dbReference type="ARBA" id="ARBA00023002"/>
    </source>
</evidence>
<dbReference type="SUPFAM" id="SSF55035">
    <property type="entry name" value="NAD-binding domain of HMG-CoA reductase"/>
    <property type="match status" value="1"/>
</dbReference>
<dbReference type="InterPro" id="IPR023076">
    <property type="entry name" value="HMG_CoA_Rdtase_CS"/>
</dbReference>
<dbReference type="GO" id="GO:0015936">
    <property type="term" value="P:coenzyme A metabolic process"/>
    <property type="evidence" value="ECO:0007669"/>
    <property type="project" value="InterPro"/>
</dbReference>
<dbReference type="Pfam" id="PF00368">
    <property type="entry name" value="HMG-CoA_red"/>
    <property type="match status" value="1"/>
</dbReference>
<dbReference type="Proteomes" id="UP000176450">
    <property type="component" value="Unassembled WGS sequence"/>
</dbReference>
<dbReference type="InterPro" id="IPR004554">
    <property type="entry name" value="HMG_CoA_Rdtase_eu_arc"/>
</dbReference>
<dbReference type="EMBL" id="MFJX01000039">
    <property type="protein sequence ID" value="OGG30434.1"/>
    <property type="molecule type" value="Genomic_DNA"/>
</dbReference>
<dbReference type="AlphaFoldDB" id="A0A1F6B0G1"/>
<dbReference type="PANTHER" id="PTHR10572">
    <property type="entry name" value="3-HYDROXY-3-METHYLGLUTARYL-COENZYME A REDUCTASE"/>
    <property type="match status" value="1"/>
</dbReference>
<dbReference type="PROSITE" id="PS00318">
    <property type="entry name" value="HMG_COA_REDUCTASE_2"/>
    <property type="match status" value="1"/>
</dbReference>
<evidence type="ECO:0000313" key="5">
    <source>
        <dbReference type="EMBL" id="OGG30434.1"/>
    </source>
</evidence>
<dbReference type="SUPFAM" id="SSF56542">
    <property type="entry name" value="Substrate-binding domain of HMG-CoA reductase"/>
    <property type="match status" value="1"/>
</dbReference>
<name>A0A1F6B0G1_9BACT</name>
<dbReference type="Gene3D" id="3.30.70.420">
    <property type="entry name" value="Hydroxymethylglutaryl-CoA reductase, class I/II, NAD/NADP-binding domain"/>
    <property type="match status" value="1"/>
</dbReference>
<dbReference type="InterPro" id="IPR023074">
    <property type="entry name" value="HMG_CoA_Rdtase_cat_sf"/>
</dbReference>
<dbReference type="EC" id="1.1.1.34" evidence="2"/>
<dbReference type="PROSITE" id="PS00066">
    <property type="entry name" value="HMG_COA_REDUCTASE_1"/>
    <property type="match status" value="1"/>
</dbReference>
<dbReference type="GO" id="GO:0004420">
    <property type="term" value="F:hydroxymethylglutaryl-CoA reductase (NADPH) activity"/>
    <property type="evidence" value="ECO:0007669"/>
    <property type="project" value="UniProtKB-EC"/>
</dbReference>